<name>A0A398B9C9_9BACI</name>
<evidence type="ECO:0000313" key="10">
    <source>
        <dbReference type="Proteomes" id="UP000265816"/>
    </source>
</evidence>
<feature type="binding site" evidence="8">
    <location>
        <position position="254"/>
    </location>
    <ligand>
        <name>Mg(2+)</name>
        <dbReference type="ChEBI" id="CHEBI:18420"/>
    </ligand>
</feature>
<organism evidence="9 10">
    <name type="scientific">Mesobacillus zeae</name>
    <dbReference type="NCBI Taxonomy" id="1917180"/>
    <lineage>
        <taxon>Bacteria</taxon>
        <taxon>Bacillati</taxon>
        <taxon>Bacillota</taxon>
        <taxon>Bacilli</taxon>
        <taxon>Bacillales</taxon>
        <taxon>Bacillaceae</taxon>
        <taxon>Mesobacillus</taxon>
    </lineage>
</organism>
<feature type="binding site" evidence="8">
    <location>
        <position position="94"/>
    </location>
    <ligand>
        <name>ATP</name>
        <dbReference type="ChEBI" id="CHEBI:30616"/>
    </ligand>
</feature>
<dbReference type="GO" id="GO:0005524">
    <property type="term" value="F:ATP binding"/>
    <property type="evidence" value="ECO:0007669"/>
    <property type="project" value="UniProtKB-UniRule"/>
</dbReference>
<keyword evidence="5 8" id="KW-0547">Nucleotide-binding</keyword>
<feature type="binding site" evidence="8">
    <location>
        <position position="177"/>
    </location>
    <ligand>
        <name>ATP</name>
        <dbReference type="ChEBI" id="CHEBI:30616"/>
    </ligand>
</feature>
<keyword evidence="8" id="KW-0464">Manganese</keyword>
<comment type="catalytic activity">
    <reaction evidence="8">
        <text>L-tyrosyl-[protein] + UTP = O-(5'-uridylyl)-L-tyrosyl-[protein] + diphosphate</text>
        <dbReference type="Rhea" id="RHEA:83887"/>
        <dbReference type="Rhea" id="RHEA-COMP:10136"/>
        <dbReference type="Rhea" id="RHEA-COMP:20238"/>
        <dbReference type="ChEBI" id="CHEBI:33019"/>
        <dbReference type="ChEBI" id="CHEBI:46398"/>
        <dbReference type="ChEBI" id="CHEBI:46858"/>
        <dbReference type="ChEBI" id="CHEBI:90602"/>
    </reaction>
</comment>
<dbReference type="InterPro" id="IPR003846">
    <property type="entry name" value="SelO"/>
</dbReference>
<feature type="binding site" evidence="8">
    <location>
        <position position="126"/>
    </location>
    <ligand>
        <name>ATP</name>
        <dbReference type="ChEBI" id="CHEBI:30616"/>
    </ligand>
</feature>
<reference evidence="9 10" key="1">
    <citation type="submission" date="2018-08" db="EMBL/GenBank/DDBJ databases">
        <title>Bacillus jemisoniae sp. nov., Bacillus chryseoplanitiae sp. nov., Bacillus resnikiae sp. nov., and Bacillus frankliniae sp. nov., isolated from Viking spacecraft and associated surfaces.</title>
        <authorList>
            <person name="Seuylemezian A."/>
            <person name="Vaishampayan P."/>
        </authorList>
    </citation>
    <scope>NUCLEOTIDE SEQUENCE [LARGE SCALE GENOMIC DNA]</scope>
    <source>
        <strain evidence="9 10">JJ-247</strain>
    </source>
</reference>
<dbReference type="NCBIfam" id="NF000658">
    <property type="entry name" value="PRK00029.1"/>
    <property type="match status" value="1"/>
</dbReference>
<dbReference type="Proteomes" id="UP000265816">
    <property type="component" value="Unassembled WGS sequence"/>
</dbReference>
<dbReference type="Pfam" id="PF02696">
    <property type="entry name" value="SelO"/>
    <property type="match status" value="1"/>
</dbReference>
<comment type="similarity">
    <text evidence="1 8">Belongs to the SELO family.</text>
</comment>
<comment type="catalytic activity">
    <reaction evidence="8">
        <text>L-histidyl-[protein] + UTP = N(tele)-(5'-uridylyl)-L-histidyl-[protein] + diphosphate</text>
        <dbReference type="Rhea" id="RHEA:83891"/>
        <dbReference type="Rhea" id="RHEA-COMP:9745"/>
        <dbReference type="Rhea" id="RHEA-COMP:20239"/>
        <dbReference type="ChEBI" id="CHEBI:29979"/>
        <dbReference type="ChEBI" id="CHEBI:33019"/>
        <dbReference type="ChEBI" id="CHEBI:46398"/>
        <dbReference type="ChEBI" id="CHEBI:233474"/>
    </reaction>
</comment>
<dbReference type="GO" id="GO:0030145">
    <property type="term" value="F:manganese ion binding"/>
    <property type="evidence" value="ECO:0007669"/>
    <property type="project" value="UniProtKB-UniRule"/>
</dbReference>
<keyword evidence="3 8" id="KW-0548">Nucleotidyltransferase</keyword>
<feature type="binding site" evidence="8">
    <location>
        <position position="93"/>
    </location>
    <ligand>
        <name>ATP</name>
        <dbReference type="ChEBI" id="CHEBI:30616"/>
    </ligand>
</feature>
<feature type="binding site" evidence="8">
    <location>
        <position position="91"/>
    </location>
    <ligand>
        <name>ATP</name>
        <dbReference type="ChEBI" id="CHEBI:30616"/>
    </ligand>
</feature>
<accession>A0A398B9C9</accession>
<dbReference type="GO" id="GO:0000287">
    <property type="term" value="F:magnesium ion binding"/>
    <property type="evidence" value="ECO:0007669"/>
    <property type="project" value="UniProtKB-UniRule"/>
</dbReference>
<evidence type="ECO:0000256" key="4">
    <source>
        <dbReference type="ARBA" id="ARBA00022723"/>
    </source>
</evidence>
<dbReference type="EC" id="2.7.7.-" evidence="8"/>
<evidence type="ECO:0000256" key="5">
    <source>
        <dbReference type="ARBA" id="ARBA00022741"/>
    </source>
</evidence>
<keyword evidence="2 8" id="KW-0808">Transferase</keyword>
<comment type="catalytic activity">
    <reaction evidence="8">
        <text>L-threonyl-[protein] + ATP = 3-O-(5'-adenylyl)-L-threonyl-[protein] + diphosphate</text>
        <dbReference type="Rhea" id="RHEA:54292"/>
        <dbReference type="Rhea" id="RHEA-COMP:11060"/>
        <dbReference type="Rhea" id="RHEA-COMP:13847"/>
        <dbReference type="ChEBI" id="CHEBI:30013"/>
        <dbReference type="ChEBI" id="CHEBI:30616"/>
        <dbReference type="ChEBI" id="CHEBI:33019"/>
        <dbReference type="ChEBI" id="CHEBI:138113"/>
        <dbReference type="EC" id="2.7.7.108"/>
    </reaction>
</comment>
<evidence type="ECO:0000256" key="6">
    <source>
        <dbReference type="ARBA" id="ARBA00022840"/>
    </source>
</evidence>
<feature type="binding site" evidence="8">
    <location>
        <position position="127"/>
    </location>
    <ligand>
        <name>ATP</name>
        <dbReference type="ChEBI" id="CHEBI:30616"/>
    </ligand>
</feature>
<evidence type="ECO:0000256" key="2">
    <source>
        <dbReference type="ARBA" id="ARBA00022679"/>
    </source>
</evidence>
<feature type="binding site" evidence="8">
    <location>
        <position position="114"/>
    </location>
    <ligand>
        <name>ATP</name>
        <dbReference type="ChEBI" id="CHEBI:30616"/>
    </ligand>
</feature>
<dbReference type="GO" id="GO:0070733">
    <property type="term" value="F:AMPylase activity"/>
    <property type="evidence" value="ECO:0007669"/>
    <property type="project" value="UniProtKB-EC"/>
</dbReference>
<dbReference type="RefSeq" id="WP_119111898.1">
    <property type="nucleotide sequence ID" value="NZ_CBCSEO010000032.1"/>
</dbReference>
<comment type="caution">
    <text evidence="9">The sequence shown here is derived from an EMBL/GenBank/DDBJ whole genome shotgun (WGS) entry which is preliminary data.</text>
</comment>
<keyword evidence="4 8" id="KW-0479">Metal-binding</keyword>
<sequence length="487" mass="54233">MTENKGSGWNLDNSYTRLPELFYSNTKPTPVRSTKLVILNEQLAASLGLDAEGLKSEESVAVFAGNRVPEGASPIAQAYAGHQFGHFTMLGDGRAVLLGEQVTSQGGRVDIQLKGSGRTPYSRGGDGRAALGPMLREYIISEAMQALGIPTTRSLAVVTTGEGVIRETELPGAILTRVAASHLRVGTFQYAANWGSIEDIRALADYTLERHYPDIETDENRYLLLLQEVIKRQAGLIAKWQLVGFIHGVMNTDNMAISGETIDYGPCAFMDTYDPATVFSSIDRDGRYAYGNQPIIGGWNLARFAESLLPLLHDDEEEAVKIAQDEISKYMDLYRQHWLAGMRAKLGIFNEEKQDQSLIEDLLTMMQKHRADYTNTFLALTFNQPEDKPLFKNEEYAKWHQEWQARLDRQQESKDASVQLMRDSNPAVIPRNHRVDAALKAAVEKGDYSVMQRLLDVLAKPYAHSAEQAEYAAPSASEIPYRTFCGT</sequence>
<comment type="function">
    <text evidence="8">Nucleotidyltransferase involved in the post-translational modification of proteins. It can catalyze the addition of adenosine monophosphate (AMP) or uridine monophosphate (UMP) to a protein, resulting in modifications known as AMPylation and UMPylation.</text>
</comment>
<dbReference type="OrthoDB" id="9773505at2"/>
<feature type="binding site" evidence="8">
    <location>
        <position position="263"/>
    </location>
    <ligand>
        <name>ATP</name>
        <dbReference type="ChEBI" id="CHEBI:30616"/>
    </ligand>
</feature>
<dbReference type="AlphaFoldDB" id="A0A398B9C9"/>
<feature type="binding site" evidence="8">
    <location>
        <position position="184"/>
    </location>
    <ligand>
        <name>ATP</name>
        <dbReference type="ChEBI" id="CHEBI:30616"/>
    </ligand>
</feature>
<gene>
    <name evidence="8" type="primary">ydiU</name>
    <name evidence="8" type="synonym">selO</name>
    <name evidence="9" type="ORF">D1970_05520</name>
</gene>
<protein>
    <recommendedName>
        <fullName evidence="8">Protein nucleotidyltransferase YdiU</fullName>
        <ecNumber evidence="8">2.7.7.-</ecNumber>
    </recommendedName>
    <alternativeName>
        <fullName evidence="8">Protein adenylyltransferase YdiU</fullName>
        <ecNumber evidence="8">2.7.7.108</ecNumber>
    </alternativeName>
    <alternativeName>
        <fullName evidence="8">Protein uridylyltransferase YdiU</fullName>
        <ecNumber evidence="8">2.7.7.-</ecNumber>
    </alternativeName>
</protein>
<comment type="catalytic activity">
    <reaction evidence="8">
        <text>L-tyrosyl-[protein] + ATP = O-(5'-adenylyl)-L-tyrosyl-[protein] + diphosphate</text>
        <dbReference type="Rhea" id="RHEA:54288"/>
        <dbReference type="Rhea" id="RHEA-COMP:10136"/>
        <dbReference type="Rhea" id="RHEA-COMP:13846"/>
        <dbReference type="ChEBI" id="CHEBI:30616"/>
        <dbReference type="ChEBI" id="CHEBI:33019"/>
        <dbReference type="ChEBI" id="CHEBI:46858"/>
        <dbReference type="ChEBI" id="CHEBI:83624"/>
        <dbReference type="EC" id="2.7.7.108"/>
    </reaction>
</comment>
<evidence type="ECO:0000313" key="9">
    <source>
        <dbReference type="EMBL" id="RID86719.1"/>
    </source>
</evidence>
<evidence type="ECO:0000256" key="1">
    <source>
        <dbReference type="ARBA" id="ARBA00009747"/>
    </source>
</evidence>
<evidence type="ECO:0000256" key="7">
    <source>
        <dbReference type="ARBA" id="ARBA00022842"/>
    </source>
</evidence>
<dbReference type="EMBL" id="QWVT01000011">
    <property type="protein sequence ID" value="RID86719.1"/>
    <property type="molecule type" value="Genomic_DNA"/>
</dbReference>
<dbReference type="PANTHER" id="PTHR12153:SF15">
    <property type="entry name" value="PROTEIN ADENYLYLTRANSFERASE SELO, MITOCHONDRIAL"/>
    <property type="match status" value="1"/>
</dbReference>
<proteinExistence type="inferred from homology"/>
<dbReference type="EC" id="2.7.7.108" evidence="8"/>
<dbReference type="PANTHER" id="PTHR12153">
    <property type="entry name" value="SELENOPROTEIN O"/>
    <property type="match status" value="1"/>
</dbReference>
<evidence type="ECO:0000256" key="8">
    <source>
        <dbReference type="HAMAP-Rule" id="MF_00692"/>
    </source>
</evidence>
<comment type="catalytic activity">
    <reaction evidence="8">
        <text>L-seryl-[protein] + UTP = O-(5'-uridylyl)-L-seryl-[protein] + diphosphate</text>
        <dbReference type="Rhea" id="RHEA:64604"/>
        <dbReference type="Rhea" id="RHEA-COMP:9863"/>
        <dbReference type="Rhea" id="RHEA-COMP:16635"/>
        <dbReference type="ChEBI" id="CHEBI:29999"/>
        <dbReference type="ChEBI" id="CHEBI:33019"/>
        <dbReference type="ChEBI" id="CHEBI:46398"/>
        <dbReference type="ChEBI" id="CHEBI:156051"/>
    </reaction>
</comment>
<evidence type="ECO:0000256" key="3">
    <source>
        <dbReference type="ARBA" id="ARBA00022695"/>
    </source>
</evidence>
<comment type="catalytic activity">
    <reaction evidence="8">
        <text>L-seryl-[protein] + ATP = 3-O-(5'-adenylyl)-L-seryl-[protein] + diphosphate</text>
        <dbReference type="Rhea" id="RHEA:58120"/>
        <dbReference type="Rhea" id="RHEA-COMP:9863"/>
        <dbReference type="Rhea" id="RHEA-COMP:15073"/>
        <dbReference type="ChEBI" id="CHEBI:29999"/>
        <dbReference type="ChEBI" id="CHEBI:30616"/>
        <dbReference type="ChEBI" id="CHEBI:33019"/>
        <dbReference type="ChEBI" id="CHEBI:142516"/>
        <dbReference type="EC" id="2.7.7.108"/>
    </reaction>
</comment>
<keyword evidence="6 8" id="KW-0067">ATP-binding</keyword>
<keyword evidence="7 8" id="KW-0460">Magnesium</keyword>
<dbReference type="HAMAP" id="MF_00692">
    <property type="entry name" value="SelO"/>
    <property type="match status" value="1"/>
</dbReference>
<keyword evidence="10" id="KW-1185">Reference proteome</keyword>
<feature type="binding site" evidence="8">
    <location>
        <position position="263"/>
    </location>
    <ligand>
        <name>Mg(2+)</name>
        <dbReference type="ChEBI" id="CHEBI:18420"/>
    </ligand>
</feature>
<comment type="cofactor">
    <cofactor evidence="8">
        <name>Mg(2+)</name>
        <dbReference type="ChEBI" id="CHEBI:18420"/>
    </cofactor>
    <cofactor evidence="8">
        <name>Mn(2+)</name>
        <dbReference type="ChEBI" id="CHEBI:29035"/>
    </cofactor>
</comment>
<feature type="active site" description="Proton acceptor" evidence="8">
    <location>
        <position position="253"/>
    </location>
</feature>